<feature type="transmembrane region" description="Helical" evidence="1">
    <location>
        <begin position="6"/>
        <end position="22"/>
    </location>
</feature>
<evidence type="ECO:0000313" key="3">
    <source>
        <dbReference type="Proteomes" id="UP001065593"/>
    </source>
</evidence>
<evidence type="ECO:0008006" key="4">
    <source>
        <dbReference type="Google" id="ProtNLM"/>
    </source>
</evidence>
<keyword evidence="1" id="KW-1133">Transmembrane helix</keyword>
<evidence type="ECO:0000313" key="2">
    <source>
        <dbReference type="EMBL" id="GLC87882.1"/>
    </source>
</evidence>
<feature type="transmembrane region" description="Helical" evidence="1">
    <location>
        <begin position="70"/>
        <end position="90"/>
    </location>
</feature>
<organism evidence="2 3">
    <name type="scientific">Lysinibacillus piscis</name>
    <dbReference type="NCBI Taxonomy" id="2518931"/>
    <lineage>
        <taxon>Bacteria</taxon>
        <taxon>Bacillati</taxon>
        <taxon>Bacillota</taxon>
        <taxon>Bacilli</taxon>
        <taxon>Bacillales</taxon>
        <taxon>Bacillaceae</taxon>
        <taxon>Lysinibacillus</taxon>
    </lineage>
</organism>
<evidence type="ECO:0000256" key="1">
    <source>
        <dbReference type="SAM" id="Phobius"/>
    </source>
</evidence>
<accession>A0ABQ5NHP9</accession>
<dbReference type="Pfam" id="PF10066">
    <property type="entry name" value="DUF2304"/>
    <property type="match status" value="1"/>
</dbReference>
<gene>
    <name evidence="2" type="ORF">LYSBPC_10090</name>
</gene>
<dbReference type="RefSeq" id="WP_264987597.1">
    <property type="nucleotide sequence ID" value="NZ_BRZA01000001.1"/>
</dbReference>
<comment type="caution">
    <text evidence="2">The sequence shown here is derived from an EMBL/GenBank/DDBJ whole genome shotgun (WGS) entry which is preliminary data.</text>
</comment>
<sequence>MIPLKLQIILLLFILLAIVQLTRMITRYKLDLKYALLWILLTMTALLLVIFPQLLSKTANILSIETPTNALFLLAILLILAIIFSLTIALSRASNKIKNISQELGILRYEFESYKKNIGKE</sequence>
<proteinExistence type="predicted"/>
<keyword evidence="3" id="KW-1185">Reference proteome</keyword>
<keyword evidence="1" id="KW-0812">Transmembrane</keyword>
<keyword evidence="1" id="KW-0472">Membrane</keyword>
<feature type="transmembrane region" description="Helical" evidence="1">
    <location>
        <begin position="34"/>
        <end position="55"/>
    </location>
</feature>
<protein>
    <recommendedName>
        <fullName evidence="4">DUF2304 domain-containing protein</fullName>
    </recommendedName>
</protein>
<name>A0ABQ5NHP9_9BACI</name>
<dbReference type="Proteomes" id="UP001065593">
    <property type="component" value="Unassembled WGS sequence"/>
</dbReference>
<dbReference type="EMBL" id="BRZA01000001">
    <property type="protein sequence ID" value="GLC87882.1"/>
    <property type="molecule type" value="Genomic_DNA"/>
</dbReference>
<dbReference type="InterPro" id="IPR019277">
    <property type="entry name" value="DUF2304"/>
</dbReference>
<reference evidence="2" key="1">
    <citation type="submission" date="2022-08" db="EMBL/GenBank/DDBJ databases">
        <title>Draft genome sequence of Lysinibacillus sp. strain KH24.</title>
        <authorList>
            <person name="Kanbe H."/>
            <person name="Itoh H."/>
        </authorList>
    </citation>
    <scope>NUCLEOTIDE SEQUENCE</scope>
    <source>
        <strain evidence="2">KH24</strain>
    </source>
</reference>